<dbReference type="Gene3D" id="1.10.10.10">
    <property type="entry name" value="Winged helix-like DNA-binding domain superfamily/Winged helix DNA-binding domain"/>
    <property type="match status" value="2"/>
</dbReference>
<feature type="domain" description="Mga helix-turn-helix" evidence="3">
    <location>
        <begin position="79"/>
        <end position="163"/>
    </location>
</feature>
<dbReference type="InterPro" id="IPR007737">
    <property type="entry name" value="Mga_HTH"/>
</dbReference>
<evidence type="ECO:0000256" key="1">
    <source>
        <dbReference type="ARBA" id="ARBA00023015"/>
    </source>
</evidence>
<dbReference type="Pfam" id="PF05043">
    <property type="entry name" value="Mga"/>
    <property type="match status" value="1"/>
</dbReference>
<dbReference type="InterPro" id="IPR050661">
    <property type="entry name" value="BglG_antiterminators"/>
</dbReference>
<dbReference type="SUPFAM" id="SSF46785">
    <property type="entry name" value="Winged helix' DNA-binding domain"/>
    <property type="match status" value="1"/>
</dbReference>
<name>A0A4R6ZSJ6_9LIST</name>
<evidence type="ECO:0000313" key="4">
    <source>
        <dbReference type="EMBL" id="TDR55422.1"/>
    </source>
</evidence>
<dbReference type="Gene3D" id="3.40.50.2300">
    <property type="match status" value="1"/>
</dbReference>
<reference evidence="4 5" key="1">
    <citation type="submission" date="2019-03" db="EMBL/GenBank/DDBJ databases">
        <title>Genomic Encyclopedia of Type Strains, Phase III (KMG-III): the genomes of soil and plant-associated and newly described type strains.</title>
        <authorList>
            <person name="Whitman W."/>
        </authorList>
    </citation>
    <scope>NUCLEOTIDE SEQUENCE [LARGE SCALE GENOMIC DNA]</scope>
    <source>
        <strain evidence="4 5">CECT 7972</strain>
    </source>
</reference>
<dbReference type="EMBL" id="SNZK01000001">
    <property type="protein sequence ID" value="TDR55422.1"/>
    <property type="molecule type" value="Genomic_DNA"/>
</dbReference>
<dbReference type="AlphaFoldDB" id="A0A4R6ZSJ6"/>
<gene>
    <name evidence="4" type="ORF">DFP96_101357</name>
</gene>
<keyword evidence="5" id="KW-1185">Reference proteome</keyword>
<dbReference type="STRING" id="1265846.PROCOU_04886"/>
<comment type="caution">
    <text evidence="4">The sequence shown here is derived from an EMBL/GenBank/DDBJ whole genome shotgun (WGS) entry which is preliminary data.</text>
</comment>
<evidence type="ECO:0000259" key="3">
    <source>
        <dbReference type="Pfam" id="PF05043"/>
    </source>
</evidence>
<organism evidence="4 5">
    <name type="scientific">Listeria rocourtiae</name>
    <dbReference type="NCBI Taxonomy" id="647910"/>
    <lineage>
        <taxon>Bacteria</taxon>
        <taxon>Bacillati</taxon>
        <taxon>Bacillota</taxon>
        <taxon>Bacilli</taxon>
        <taxon>Bacillales</taxon>
        <taxon>Listeriaceae</taxon>
        <taxon>Listeria</taxon>
    </lineage>
</organism>
<dbReference type="PANTHER" id="PTHR30185">
    <property type="entry name" value="CRYPTIC BETA-GLUCOSIDE BGL OPERON ANTITERMINATOR"/>
    <property type="match status" value="1"/>
</dbReference>
<dbReference type="InterPro" id="IPR036388">
    <property type="entry name" value="WH-like_DNA-bd_sf"/>
</dbReference>
<dbReference type="OrthoDB" id="2363170at2"/>
<keyword evidence="2" id="KW-0804">Transcription</keyword>
<proteinExistence type="predicted"/>
<dbReference type="InterPro" id="IPR036390">
    <property type="entry name" value="WH_DNA-bd_sf"/>
</dbReference>
<keyword evidence="1" id="KW-0805">Transcription regulation</keyword>
<evidence type="ECO:0000313" key="5">
    <source>
        <dbReference type="Proteomes" id="UP000295558"/>
    </source>
</evidence>
<evidence type="ECO:0000256" key="2">
    <source>
        <dbReference type="ARBA" id="ARBA00023163"/>
    </source>
</evidence>
<protein>
    <submittedName>
        <fullName evidence="4">Mga-like protein with HTH domain</fullName>
    </submittedName>
</protein>
<dbReference type="PANTHER" id="PTHR30185:SF18">
    <property type="entry name" value="TRANSCRIPTIONAL REGULATOR MTLR"/>
    <property type="match status" value="1"/>
</dbReference>
<accession>A0A4R6ZSJ6</accession>
<dbReference type="Proteomes" id="UP000295558">
    <property type="component" value="Unassembled WGS sequence"/>
</dbReference>
<dbReference type="RefSeq" id="WP_036069868.1">
    <property type="nucleotide sequence ID" value="NZ_JAASUO010000001.1"/>
</dbReference>
<sequence length="513" mass="60617">MNKLYLDLLTDKKNKRLVILLDYLVKSRHPSTIEELADVVNVSIKTLKKDLEILEDVFPDGVWLANIGNKSILLEWKATFSISDFIQSFIGNSPLFQILDAMFRGEHFSVAQWSEKLWISEMTLRRYTNTLVKIIKPYKLHLEMAPLQLAGKESDIRCFYFSYLNQRKQTDVMSARAEDKKAISVFYKKMLEKAENRFNRVLHLDYHRVVSWLGVITQRIENGNYIKLNAKLKEEILNKKSFQVFQQLYENELMANFEFGNIPDDEMVYAYIICLDSVVYKLNDGKHFRMRRKNDCVKMYEDLFDERHLKHLGIPDRKLEHAHTSFIAFTENLALLTQITAVFQKNSYELNVYTKSEYPYTYRYWLNQLTQNKHVKGLPIAYREDVAVSLTMLTCAYRGEENYRNKKILFSFSGESTYMNYLMTRVRQHIPHGVKYDFLFNEEITEEAIQERGVDIFLHNYDIEENLNNCLSLRISPFPTVRELEFINKLIVDMPSDIMHMTYDAYSENLITG</sequence>